<dbReference type="OrthoDB" id="2447315at2759"/>
<evidence type="ECO:0000259" key="1">
    <source>
        <dbReference type="Pfam" id="PF24626"/>
    </source>
</evidence>
<protein>
    <recommendedName>
        <fullName evidence="1">Tf2-1-like SH3-like domain-containing protein</fullName>
    </recommendedName>
</protein>
<evidence type="ECO:0000313" key="3">
    <source>
        <dbReference type="Proteomes" id="UP000765509"/>
    </source>
</evidence>
<comment type="caution">
    <text evidence="2">The sequence shown here is derived from an EMBL/GenBank/DDBJ whole genome shotgun (WGS) entry which is preliminary data.</text>
</comment>
<organism evidence="2 3">
    <name type="scientific">Austropuccinia psidii MF-1</name>
    <dbReference type="NCBI Taxonomy" id="1389203"/>
    <lineage>
        <taxon>Eukaryota</taxon>
        <taxon>Fungi</taxon>
        <taxon>Dikarya</taxon>
        <taxon>Basidiomycota</taxon>
        <taxon>Pucciniomycotina</taxon>
        <taxon>Pucciniomycetes</taxon>
        <taxon>Pucciniales</taxon>
        <taxon>Sphaerophragmiaceae</taxon>
        <taxon>Austropuccinia</taxon>
    </lineage>
</organism>
<gene>
    <name evidence="2" type="ORF">O181_065163</name>
</gene>
<sequence>MWSQLLEIDITFALVYDKAHIALDFKEGDQVLVSTLSFENLKRPKTMRDSFVGPFSIIKLIGRNSVKALLSEEFSRKHPVFPVSLLKPYFHTGKDMFPSRNKTYTPKT</sequence>
<evidence type="ECO:0000313" key="2">
    <source>
        <dbReference type="EMBL" id="MBW0525448.1"/>
    </source>
</evidence>
<dbReference type="Proteomes" id="UP000765509">
    <property type="component" value="Unassembled WGS sequence"/>
</dbReference>
<dbReference type="Pfam" id="PF24626">
    <property type="entry name" value="SH3_Tf2-1"/>
    <property type="match status" value="1"/>
</dbReference>
<dbReference type="EMBL" id="AVOT02031817">
    <property type="protein sequence ID" value="MBW0525448.1"/>
    <property type="molecule type" value="Genomic_DNA"/>
</dbReference>
<dbReference type="AlphaFoldDB" id="A0A9Q3EUV8"/>
<name>A0A9Q3EUV8_9BASI</name>
<proteinExistence type="predicted"/>
<keyword evidence="3" id="KW-1185">Reference proteome</keyword>
<feature type="domain" description="Tf2-1-like SH3-like" evidence="1">
    <location>
        <begin position="28"/>
        <end position="89"/>
    </location>
</feature>
<reference evidence="2" key="1">
    <citation type="submission" date="2021-03" db="EMBL/GenBank/DDBJ databases">
        <title>Draft genome sequence of rust myrtle Austropuccinia psidii MF-1, a brazilian biotype.</title>
        <authorList>
            <person name="Quecine M.C."/>
            <person name="Pachon D.M.R."/>
            <person name="Bonatelli M.L."/>
            <person name="Correr F.H."/>
            <person name="Franceschini L.M."/>
            <person name="Leite T.F."/>
            <person name="Margarido G.R.A."/>
            <person name="Almeida C.A."/>
            <person name="Ferrarezi J.A."/>
            <person name="Labate C.A."/>
        </authorList>
    </citation>
    <scope>NUCLEOTIDE SEQUENCE</scope>
    <source>
        <strain evidence="2">MF-1</strain>
    </source>
</reference>
<dbReference type="InterPro" id="IPR056924">
    <property type="entry name" value="SH3_Tf2-1"/>
</dbReference>
<accession>A0A9Q3EUV8</accession>